<sequence length="51" mass="5986">KSWMVWSHSTPSVWLSACWAWAILFRWLSRPSAISTSPKRKRLPTRSNRAT</sequence>
<organismHost>
    <name type="scientific">Homo sapiens</name>
    <name type="common">Human</name>
    <dbReference type="NCBI Taxonomy" id="9606"/>
</organismHost>
<dbReference type="EMBL" id="AB213389">
    <property type="protein sequence ID" value="BAE72470.2"/>
    <property type="molecule type" value="Genomic_RNA"/>
</dbReference>
<reference evidence="2" key="1">
    <citation type="journal article" date="2007" name="Infect. Genet. Evol.">
        <title>Detection of Genogroup I and II human picobirnaviruses showing small genomic RNA profile causing acute watery diarrhoea among children in Kolkata, India.</title>
        <authorList>
            <person name="Bhattacharya R."/>
            <person name="Sahoo G.C."/>
            <person name="Nayak M.K."/>
            <person name="Rajendran K."/>
            <person name="Dutta P."/>
            <person name="Mitra U."/>
            <person name="Bhattacharya M.K."/>
            <person name="Naik T.N."/>
            <person name="Bhattacharya S.K."/>
            <person name="Krishnan T."/>
        </authorList>
    </citation>
    <scope>NUCLEOTIDE SEQUENCE</scope>
    <source>
        <strain evidence="2">I2245</strain>
    </source>
</reference>
<feature type="transmembrane region" description="Helical" evidence="1">
    <location>
        <begin position="12"/>
        <end position="29"/>
    </location>
</feature>
<feature type="non-terminal residue" evidence="2">
    <location>
        <position position="1"/>
    </location>
</feature>
<keyword evidence="1" id="KW-0472">Membrane</keyword>
<evidence type="ECO:0000256" key="1">
    <source>
        <dbReference type="SAM" id="Phobius"/>
    </source>
</evidence>
<keyword evidence="1" id="KW-0812">Transmembrane</keyword>
<keyword evidence="1" id="KW-1133">Transmembrane helix</keyword>
<name>Q2PGD0_HPBV</name>
<evidence type="ECO:0000313" key="2">
    <source>
        <dbReference type="EMBL" id="BAE72470.2"/>
    </source>
</evidence>
<feature type="non-terminal residue" evidence="2">
    <location>
        <position position="51"/>
    </location>
</feature>
<accession>Q2PGD0</accession>
<proteinExistence type="predicted"/>
<organism evidence="2">
    <name type="scientific">Human picobirnavirus</name>
    <dbReference type="NCBI Taxonomy" id="145856"/>
    <lineage>
        <taxon>Viruses</taxon>
        <taxon>Riboviria</taxon>
        <taxon>Orthornavirae</taxon>
        <taxon>Pisuviricota</taxon>
        <taxon>Duplopiviricetes</taxon>
        <taxon>Durnavirales</taxon>
        <taxon>Picobirnaviridae</taxon>
        <taxon>Orthopicobirnavirus</taxon>
        <taxon>Orthopicobirnavirus hominis</taxon>
    </lineage>
</organism>
<protein>
    <submittedName>
        <fullName evidence="2">RNA dependent RNA polymerase</fullName>
    </submittedName>
</protein>